<dbReference type="OrthoDB" id="9803532at2"/>
<evidence type="ECO:0000259" key="1">
    <source>
        <dbReference type="Pfam" id="PF04168"/>
    </source>
</evidence>
<dbReference type="Pfam" id="PF04168">
    <property type="entry name" value="Alpha-E"/>
    <property type="match status" value="1"/>
</dbReference>
<accession>A0A5B9VW13</accession>
<name>A0A5B9VW13_9BACT</name>
<reference evidence="2 3" key="1">
    <citation type="submission" date="2019-08" db="EMBL/GenBank/DDBJ databases">
        <title>Deep-cultivation of Planctomycetes and their phenomic and genomic characterization uncovers novel biology.</title>
        <authorList>
            <person name="Wiegand S."/>
            <person name="Jogler M."/>
            <person name="Boedeker C."/>
            <person name="Pinto D."/>
            <person name="Vollmers J."/>
            <person name="Rivas-Marin E."/>
            <person name="Kohn T."/>
            <person name="Peeters S.H."/>
            <person name="Heuer A."/>
            <person name="Rast P."/>
            <person name="Oberbeckmann S."/>
            <person name="Bunk B."/>
            <person name="Jeske O."/>
            <person name="Meyerdierks A."/>
            <person name="Storesund J.E."/>
            <person name="Kallscheuer N."/>
            <person name="Luecker S."/>
            <person name="Lage O.M."/>
            <person name="Pohl T."/>
            <person name="Merkel B.J."/>
            <person name="Hornburger P."/>
            <person name="Mueller R.-W."/>
            <person name="Bruemmer F."/>
            <person name="Labrenz M."/>
            <person name="Spormann A.M."/>
            <person name="Op den Camp H."/>
            <person name="Overmann J."/>
            <person name="Amann R."/>
            <person name="Jetten M.S.M."/>
            <person name="Mascher T."/>
            <person name="Medema M.H."/>
            <person name="Devos D.P."/>
            <person name="Kaster A.-K."/>
            <person name="Ovreas L."/>
            <person name="Rohde M."/>
            <person name="Galperin M.Y."/>
            <person name="Jogler C."/>
        </authorList>
    </citation>
    <scope>NUCLEOTIDE SEQUENCE [LARGE SCALE GENOMIC DNA]</scope>
    <source>
        <strain evidence="2 3">OJF2</strain>
    </source>
</reference>
<dbReference type="PANTHER" id="PTHR34595">
    <property type="entry name" value="BLR5612 PROTEIN"/>
    <property type="match status" value="1"/>
</dbReference>
<dbReference type="EMBL" id="CP042997">
    <property type="protein sequence ID" value="QEH32137.1"/>
    <property type="molecule type" value="Genomic_DNA"/>
</dbReference>
<dbReference type="Proteomes" id="UP000324233">
    <property type="component" value="Chromosome"/>
</dbReference>
<proteinExistence type="predicted"/>
<evidence type="ECO:0000313" key="2">
    <source>
        <dbReference type="EMBL" id="QEH32137.1"/>
    </source>
</evidence>
<feature type="domain" description="DUF403" evidence="1">
    <location>
        <begin position="1"/>
        <end position="309"/>
    </location>
</feature>
<keyword evidence="3" id="KW-1185">Reference proteome</keyword>
<gene>
    <name evidence="2" type="ORF">OJF2_06060</name>
</gene>
<dbReference type="InterPro" id="IPR007296">
    <property type="entry name" value="DUF403"/>
</dbReference>
<dbReference type="AlphaFoldDB" id="A0A5B9VW13"/>
<dbReference type="InterPro" id="IPR051680">
    <property type="entry name" value="ATP-dep_Glu-Cys_Ligase-2"/>
</dbReference>
<dbReference type="RefSeq" id="WP_148591100.1">
    <property type="nucleotide sequence ID" value="NZ_CP042997.1"/>
</dbReference>
<organism evidence="2 3">
    <name type="scientific">Aquisphaera giovannonii</name>
    <dbReference type="NCBI Taxonomy" id="406548"/>
    <lineage>
        <taxon>Bacteria</taxon>
        <taxon>Pseudomonadati</taxon>
        <taxon>Planctomycetota</taxon>
        <taxon>Planctomycetia</taxon>
        <taxon>Isosphaerales</taxon>
        <taxon>Isosphaeraceae</taxon>
        <taxon>Aquisphaera</taxon>
    </lineage>
</organism>
<sequence length="337" mass="37636">MISRVADHCFWMSRYLERAEAAARILEVNQTLLLDFAVPLEQQWRPLLIISGIHDQPEDLDGEAVQNLMTWEADANPASIAASIAAARENARNIREVLSAESWERLNYYYLWMQSPAARTLYLSDRTAFYHRIRRINQLIAGINEGTMSHGEAWDFCQLGRYLERAGQTARILDVKYHILLPTVDQVGTPVDNAHWVAILTSCSGYEPYTKERSSSDPGVAVPDFLIFDPLFPRSVRFCLNRCRAAAYAISGHHAGKPGNAAEHALEDLSSWLNLTKVDDFIQAGLHEALTSIIDRIHGIGEAIHRTYFDQRANMIPEHWAAAGTPAAAGAVPQATA</sequence>
<evidence type="ECO:0000313" key="3">
    <source>
        <dbReference type="Proteomes" id="UP000324233"/>
    </source>
</evidence>
<dbReference type="PANTHER" id="PTHR34595:SF7">
    <property type="entry name" value="SLL1039 PROTEIN"/>
    <property type="match status" value="1"/>
</dbReference>
<protein>
    <recommendedName>
        <fullName evidence="1">DUF403 domain-containing protein</fullName>
    </recommendedName>
</protein>
<dbReference type="KEGG" id="agv:OJF2_06060"/>